<keyword evidence="1" id="KW-0472">Membrane</keyword>
<protein>
    <submittedName>
        <fullName evidence="2">Uncharacterized protein</fullName>
    </submittedName>
</protein>
<evidence type="ECO:0000313" key="2">
    <source>
        <dbReference type="EMBL" id="KOF74281.1"/>
    </source>
</evidence>
<accession>A0A0L8GB78</accession>
<proteinExistence type="predicted"/>
<dbReference type="AlphaFoldDB" id="A0A0L8GB78"/>
<sequence>MAIAAFSSGYSTGGIFLVSVIGLAFLSLSTAFMVLFLVGDKWSKSDTSCILLKFSVCFLLCRFHCRYYLRICQCMTSKWLTT</sequence>
<dbReference type="EMBL" id="KQ422776">
    <property type="protein sequence ID" value="KOF74281.1"/>
    <property type="molecule type" value="Genomic_DNA"/>
</dbReference>
<organism evidence="2">
    <name type="scientific">Octopus bimaculoides</name>
    <name type="common">California two-spotted octopus</name>
    <dbReference type="NCBI Taxonomy" id="37653"/>
    <lineage>
        <taxon>Eukaryota</taxon>
        <taxon>Metazoa</taxon>
        <taxon>Spiralia</taxon>
        <taxon>Lophotrochozoa</taxon>
        <taxon>Mollusca</taxon>
        <taxon>Cephalopoda</taxon>
        <taxon>Coleoidea</taxon>
        <taxon>Octopodiformes</taxon>
        <taxon>Octopoda</taxon>
        <taxon>Incirrata</taxon>
        <taxon>Octopodidae</taxon>
        <taxon>Octopus</taxon>
    </lineage>
</organism>
<keyword evidence="1" id="KW-0812">Transmembrane</keyword>
<evidence type="ECO:0000256" key="1">
    <source>
        <dbReference type="SAM" id="Phobius"/>
    </source>
</evidence>
<name>A0A0L8GB78_OCTBM</name>
<reference evidence="2" key="1">
    <citation type="submission" date="2015-07" db="EMBL/GenBank/DDBJ databases">
        <title>MeaNS - Measles Nucleotide Surveillance Program.</title>
        <authorList>
            <person name="Tran T."/>
            <person name="Druce J."/>
        </authorList>
    </citation>
    <scope>NUCLEOTIDE SEQUENCE</scope>
    <source>
        <strain evidence="2">UCB-OBI-ISO-001</strain>
        <tissue evidence="2">Gonad</tissue>
    </source>
</reference>
<keyword evidence="1" id="KW-1133">Transmembrane helix</keyword>
<feature type="transmembrane region" description="Helical" evidence="1">
    <location>
        <begin position="15"/>
        <end position="38"/>
    </location>
</feature>
<gene>
    <name evidence="2" type="ORF">OCBIM_22036486mg</name>
</gene>